<dbReference type="InterPro" id="IPR033469">
    <property type="entry name" value="CYTH-like_dom_sf"/>
</dbReference>
<name>A0A7H0JXC2_9CORY</name>
<dbReference type="Pfam" id="PF05235">
    <property type="entry name" value="CHAD"/>
    <property type="match status" value="1"/>
</dbReference>
<dbReference type="InterPro" id="IPR038186">
    <property type="entry name" value="CHAD_dom_sf"/>
</dbReference>
<dbReference type="SMART" id="SM00880">
    <property type="entry name" value="CHAD"/>
    <property type="match status" value="1"/>
</dbReference>
<accession>A0A7H0JXC2</accession>
<dbReference type="AlphaFoldDB" id="A0A7H0JXC2"/>
<evidence type="ECO:0000313" key="5">
    <source>
        <dbReference type="Proteomes" id="UP000516235"/>
    </source>
</evidence>
<evidence type="ECO:0000259" key="1">
    <source>
        <dbReference type="PROSITE" id="PS51707"/>
    </source>
</evidence>
<dbReference type="InterPro" id="IPR007899">
    <property type="entry name" value="CHAD_dom"/>
</dbReference>
<dbReference type="RefSeq" id="WP_171192830.1">
    <property type="nucleotide sequence ID" value="NZ_CP061032.1"/>
</dbReference>
<dbReference type="Gene3D" id="1.40.20.10">
    <property type="entry name" value="CHAD domain"/>
    <property type="match status" value="1"/>
</dbReference>
<dbReference type="InterPro" id="IPR023577">
    <property type="entry name" value="CYTH_domain"/>
</dbReference>
<dbReference type="EMBL" id="CP061032">
    <property type="protein sequence ID" value="QNP89688.1"/>
    <property type="molecule type" value="Genomic_DNA"/>
</dbReference>
<evidence type="ECO:0000259" key="2">
    <source>
        <dbReference type="PROSITE" id="PS51708"/>
    </source>
</evidence>
<gene>
    <name evidence="3" type="ORF">H7348_00935</name>
    <name evidence="4" type="ORF">IAU68_08265</name>
</gene>
<dbReference type="Proteomes" id="UP000642876">
    <property type="component" value="Unassembled WGS sequence"/>
</dbReference>
<feature type="domain" description="CHAD" evidence="2">
    <location>
        <begin position="223"/>
        <end position="518"/>
    </location>
</feature>
<feature type="domain" description="CYTH" evidence="1">
    <location>
        <begin position="9"/>
        <end position="207"/>
    </location>
</feature>
<dbReference type="Gene3D" id="2.40.320.10">
    <property type="entry name" value="Hypothetical Protein Pfu-838710-001"/>
    <property type="match status" value="1"/>
</dbReference>
<dbReference type="Proteomes" id="UP000516235">
    <property type="component" value="Chromosome"/>
</dbReference>
<organism evidence="4 5">
    <name type="scientific">Corynebacterium lujinxingii</name>
    <dbReference type="NCBI Taxonomy" id="2763010"/>
    <lineage>
        <taxon>Bacteria</taxon>
        <taxon>Bacillati</taxon>
        <taxon>Actinomycetota</taxon>
        <taxon>Actinomycetes</taxon>
        <taxon>Mycobacteriales</taxon>
        <taxon>Corynebacteriaceae</taxon>
        <taxon>Corynebacterium</taxon>
    </lineage>
</organism>
<dbReference type="PANTHER" id="PTHR39339:SF1">
    <property type="entry name" value="CHAD DOMAIN-CONTAINING PROTEIN"/>
    <property type="match status" value="1"/>
</dbReference>
<dbReference type="PANTHER" id="PTHR39339">
    <property type="entry name" value="SLR1444 PROTEIN"/>
    <property type="match status" value="1"/>
</dbReference>
<proteinExistence type="predicted"/>
<dbReference type="SUPFAM" id="SSF55154">
    <property type="entry name" value="CYTH-like phosphatases"/>
    <property type="match status" value="1"/>
</dbReference>
<dbReference type="CDD" id="cd07374">
    <property type="entry name" value="CYTH-like_Pase"/>
    <property type="match status" value="1"/>
</dbReference>
<dbReference type="PROSITE" id="PS51707">
    <property type="entry name" value="CYTH"/>
    <property type="match status" value="1"/>
</dbReference>
<keyword evidence="6" id="KW-1185">Reference proteome</keyword>
<dbReference type="KEGG" id="cluj:IAU68_08265"/>
<protein>
    <submittedName>
        <fullName evidence="4">CYTH and CHAD domain-containing protein</fullName>
    </submittedName>
</protein>
<sequence length="525" mass="58709">MAEQQPQNFLEVEVKLAVDESTGMPDLTQLPGVEEIAGTREHNLSAVYYDTKDLRLTRSKITLRRRTGGADDGWHMKLPQGSARKEVRMPLDDPAQVPEALRAQVRAIVRTEELTPVAQVDNRRVEITLAGEDGPVAEFCDDHVTAWSLLPGGERTNWREWEIELTDALAGTEEGNTLIEQASSFLIAAGARKSSSPSKLATALGDAVKTAPLPPHMQGSLDDDSPAAAVVSSLSKQRDAIVDWEPRVRADEWDSVHQLRVSTREMRSLLETFEGILEGEELGRLEDELKHAAGVLGVARDAEVVEERFAELLDSDESGLIDDAARAHIAGDMRRDYNDAHAEIIAMLDSDRFMDLLDSIDALLADPPIAAGDESKKEEKKQSKEVLYDHLKRGYKKLRKRHEKVGEHYYDTDLPLHEREDYVHDVRKAAKKLRYSAVAAQDAGLKAGRLAKACKRLQSQLGDFQDAVTSRDRIERLANEARERGEDTFAYGMLYQRELARGEEALRGYDDTVREVRKAFKKVKP</sequence>
<evidence type="ECO:0000313" key="6">
    <source>
        <dbReference type="Proteomes" id="UP000642876"/>
    </source>
</evidence>
<dbReference type="Pfam" id="PF01928">
    <property type="entry name" value="CYTH"/>
    <property type="match status" value="1"/>
</dbReference>
<evidence type="ECO:0000313" key="3">
    <source>
        <dbReference type="EMBL" id="MBC3177881.1"/>
    </source>
</evidence>
<dbReference type="PROSITE" id="PS51708">
    <property type="entry name" value="CHAD"/>
    <property type="match status" value="1"/>
</dbReference>
<dbReference type="SMART" id="SM01118">
    <property type="entry name" value="CYTH"/>
    <property type="match status" value="1"/>
</dbReference>
<evidence type="ECO:0000313" key="4">
    <source>
        <dbReference type="EMBL" id="QNP89688.1"/>
    </source>
</evidence>
<dbReference type="EMBL" id="JACMYE010000001">
    <property type="protein sequence ID" value="MBC3177881.1"/>
    <property type="molecule type" value="Genomic_DNA"/>
</dbReference>
<reference evidence="5 6" key="1">
    <citation type="submission" date="2020-08" db="EMBL/GenBank/DDBJ databases">
        <title>novel species in genus Corynebacterium.</title>
        <authorList>
            <person name="Zhang G."/>
        </authorList>
    </citation>
    <scope>NUCLEOTIDE SEQUENCE [LARGE SCALE GENOMIC DNA]</scope>
    <source>
        <strain evidence="4">Zg-917</strain>
        <strain evidence="5 6">zg-917</strain>
    </source>
</reference>